<dbReference type="Proteomes" id="UP001187734">
    <property type="component" value="Unassembled WGS sequence"/>
</dbReference>
<dbReference type="PANTHER" id="PTHR46082">
    <property type="entry name" value="ATP/GTP-BINDING PROTEIN-RELATED"/>
    <property type="match status" value="1"/>
</dbReference>
<evidence type="ECO:0000256" key="3">
    <source>
        <dbReference type="SAM" id="MobiDB-lite"/>
    </source>
</evidence>
<feature type="domain" description="Nephrocystin 3-like N-terminal" evidence="5">
    <location>
        <begin position="407"/>
        <end position="569"/>
    </location>
</feature>
<comment type="caution">
    <text evidence="6">The sequence shown here is derived from an EMBL/GenBank/DDBJ whole genome shotgun (WGS) entry which is preliminary data.</text>
</comment>
<dbReference type="InterPro" id="IPR054471">
    <property type="entry name" value="GPIID_WHD"/>
</dbReference>
<dbReference type="Pfam" id="PF12796">
    <property type="entry name" value="Ank_2"/>
    <property type="match status" value="5"/>
</dbReference>
<feature type="repeat" description="ANK" evidence="2">
    <location>
        <begin position="1200"/>
        <end position="1232"/>
    </location>
</feature>
<sequence>MGQKRPRDENVDRSTFKERRRDELLTHDDYTVGWVCALPKELTAATAMLDQRHPVLSKPANDSNAYTLGSIGEHNIVITCLPKGMIGNVPAATVASSMVTTFPCIKFGLMVGIGGGVPSRTNKIRLGDVVVSTPIGVYAGVVKWDSGKINGIDKFERTGSLNTPPKSLLTALTLLETQHDMEGSKIPQYLEELKAKSTKLAPKFLSTDSLQDVLFKSSYSHVEQPVVDDDEEDDEEHESCHFCDKTMIVKRKPGESRIHYGLIASGDKLVKDAAFRDQLNKELGGHVLCVEMEAAGLMNAFPCLVIRGICDYADSHKNKDWQEHAAIVAAAFAKELLQYVQASDIEKERPVKDVLKEVQYVLTELQDDVAQIHSKQTRQEDIKILDWLTPVDYGLQQSEIINTREQGTGHWLIETQEFQTWLSTQGQTLFCRGIPGVGKTILTSIVVDHLVSNFRHNSTIGIAYVYCNFRRVDEQTIHQLLASLLKGLAASLPDLPIEVKSLYTKHQQGRTRPSLQEILSALNLVAAKLSRVFVIIDALDEIGSSREDFLIELSRLQQQNHINLFSTSRHDTKITNESEGLFKNLTKLEIIAAPEDLQTYVRGNLKWLPSNIRNGTTLPQDIVSAIAGSVGGMFLLARIYLNLLSFKVSVTEIRHQLEAFQQYGKRRGIGKDVTPLADAYRQTMERINGQQPEHATLAKKVLLWIAYARRELRVIELQHALATGHQPGPIHDQDLPFVEKMVAVCAGLVNVDEKTNVIRLVHFTTQEYINQQPGELLPMTEQYITRTCVNYISFSSFRGSRTFGGGPWSGKIDFMKQLKSHPFYDYAARNWGHHARDSPISRQELESFVLETDFHTMNLQILSGSLMDYHPSRRIESHDLESVKKLHVAVCFGLADLVEDLIRAGCEVDGRDSNGRTPLSHAAELGHERIVSLLVSEGVEMDSQVFGGFWHGATPLSYAARGGHEGITRILLDNGASLTVGRIYGVGPEISAPLSSAVLIGHEGIVRLLLDKVINIGFQDQCLRENLDGSMALLIAAQQGSERIARLLVERASNPDVRSEIGKTPLLIAAEKGHESVVRVLLDTRNVFVDFLDNDERTPLWHAASRGCVAIVRLLLIEGAEIDLGDRYMVSPLTIAANHGHPDVVQLLLEEEANPDGVSSGRHGSVETTPPASPELNDLSDQLYGQFDPFAKYRRDRAYFGRTPLSHMSEKGYESVVRLLLEKAADVESACEYGKREDRGRTPLSFAAEKGHENIVQLLVMNGANVNSKSDNAGLCGGRTPLSFAAEKGHEAVVRLLLEKDETASDSPNSKGRTPLSYAAQHGHEAVVRLLLGKAAAVHKRCLNDYLHEEPTPLEYAQIYGQDVIIRILIENGAIQQEHELERG</sequence>
<feature type="repeat" description="ANK" evidence="2">
    <location>
        <begin position="881"/>
        <end position="913"/>
    </location>
</feature>
<dbReference type="InterPro" id="IPR053137">
    <property type="entry name" value="NLR-like"/>
</dbReference>
<feature type="repeat" description="ANK" evidence="2">
    <location>
        <begin position="1277"/>
        <end position="1309"/>
    </location>
</feature>
<accession>A0AAE8MBL5</accession>
<dbReference type="SUPFAM" id="SSF48403">
    <property type="entry name" value="Ankyrin repeat"/>
    <property type="match status" value="2"/>
</dbReference>
<feature type="repeat" description="ANK" evidence="2">
    <location>
        <begin position="914"/>
        <end position="946"/>
    </location>
</feature>
<reference evidence="6" key="1">
    <citation type="submission" date="2018-03" db="EMBL/GenBank/DDBJ databases">
        <authorList>
            <person name="Guldener U."/>
        </authorList>
    </citation>
    <scope>NUCLEOTIDE SEQUENCE</scope>
</reference>
<feature type="repeat" description="ANK" evidence="2">
    <location>
        <begin position="951"/>
        <end position="983"/>
    </location>
</feature>
<gene>
    <name evidence="6" type="ORF">FTOL_07251</name>
</gene>
<dbReference type="GO" id="GO:0009116">
    <property type="term" value="P:nucleoside metabolic process"/>
    <property type="evidence" value="ECO:0007669"/>
    <property type="project" value="InterPro"/>
</dbReference>
<dbReference type="PROSITE" id="PS50297">
    <property type="entry name" value="ANK_REP_REGION"/>
    <property type="match status" value="9"/>
</dbReference>
<evidence type="ECO:0000259" key="5">
    <source>
        <dbReference type="Pfam" id="PF24883"/>
    </source>
</evidence>
<feature type="repeat" description="ANK" evidence="2">
    <location>
        <begin position="1028"/>
        <end position="1060"/>
    </location>
</feature>
<keyword evidence="7" id="KW-1185">Reference proteome</keyword>
<feature type="domain" description="GPI inositol-deacylase winged helix" evidence="4">
    <location>
        <begin position="695"/>
        <end position="771"/>
    </location>
</feature>
<dbReference type="EMBL" id="ONZP01000244">
    <property type="protein sequence ID" value="SPJ78860.1"/>
    <property type="molecule type" value="Genomic_DNA"/>
</dbReference>
<dbReference type="InterPro" id="IPR035994">
    <property type="entry name" value="Nucleoside_phosphorylase_sf"/>
</dbReference>
<feature type="repeat" description="ANK" evidence="2">
    <location>
        <begin position="1128"/>
        <end position="1160"/>
    </location>
</feature>
<dbReference type="InterPro" id="IPR036770">
    <property type="entry name" value="Ankyrin_rpt-contain_sf"/>
</dbReference>
<feature type="repeat" description="ANK" evidence="2">
    <location>
        <begin position="1239"/>
        <end position="1271"/>
    </location>
</feature>
<evidence type="ECO:0000313" key="7">
    <source>
        <dbReference type="Proteomes" id="UP001187734"/>
    </source>
</evidence>
<dbReference type="GO" id="GO:0003824">
    <property type="term" value="F:catalytic activity"/>
    <property type="evidence" value="ECO:0007669"/>
    <property type="project" value="InterPro"/>
</dbReference>
<feature type="repeat" description="ANK" evidence="2">
    <location>
        <begin position="1061"/>
        <end position="1083"/>
    </location>
</feature>
<dbReference type="Pfam" id="PF22939">
    <property type="entry name" value="WHD_GPIID"/>
    <property type="match status" value="1"/>
</dbReference>
<feature type="repeat" description="ANK" evidence="2">
    <location>
        <begin position="1311"/>
        <end position="1343"/>
    </location>
</feature>
<evidence type="ECO:0000256" key="2">
    <source>
        <dbReference type="PROSITE-ProRule" id="PRU00023"/>
    </source>
</evidence>
<evidence type="ECO:0000256" key="1">
    <source>
        <dbReference type="ARBA" id="ARBA00022737"/>
    </source>
</evidence>
<proteinExistence type="predicted"/>
<dbReference type="SMART" id="SM00248">
    <property type="entry name" value="ANK"/>
    <property type="match status" value="13"/>
</dbReference>
<dbReference type="PANTHER" id="PTHR46082:SF11">
    <property type="entry name" value="AAA+ ATPASE DOMAIN-CONTAINING PROTEIN-RELATED"/>
    <property type="match status" value="1"/>
</dbReference>
<dbReference type="InterPro" id="IPR002110">
    <property type="entry name" value="Ankyrin_rpt"/>
</dbReference>
<dbReference type="Pfam" id="PF24883">
    <property type="entry name" value="NPHP3_N"/>
    <property type="match status" value="1"/>
</dbReference>
<organism evidence="6 7">
    <name type="scientific">Fusarium torulosum</name>
    <dbReference type="NCBI Taxonomy" id="33205"/>
    <lineage>
        <taxon>Eukaryota</taxon>
        <taxon>Fungi</taxon>
        <taxon>Dikarya</taxon>
        <taxon>Ascomycota</taxon>
        <taxon>Pezizomycotina</taxon>
        <taxon>Sordariomycetes</taxon>
        <taxon>Hypocreomycetidae</taxon>
        <taxon>Hypocreales</taxon>
        <taxon>Nectriaceae</taxon>
        <taxon>Fusarium</taxon>
    </lineage>
</organism>
<evidence type="ECO:0000259" key="4">
    <source>
        <dbReference type="Pfam" id="PF22939"/>
    </source>
</evidence>
<dbReference type="InterPro" id="IPR027417">
    <property type="entry name" value="P-loop_NTPase"/>
</dbReference>
<evidence type="ECO:0000313" key="6">
    <source>
        <dbReference type="EMBL" id="SPJ78860.1"/>
    </source>
</evidence>
<dbReference type="PROSITE" id="PS50088">
    <property type="entry name" value="ANK_REPEAT"/>
    <property type="match status" value="11"/>
</dbReference>
<feature type="region of interest" description="Disordered" evidence="3">
    <location>
        <begin position="1155"/>
        <end position="1178"/>
    </location>
</feature>
<keyword evidence="1" id="KW-0677">Repeat</keyword>
<protein>
    <submittedName>
        <fullName evidence="6">Related to ankyrin</fullName>
    </submittedName>
</protein>
<keyword evidence="2" id="KW-0040">ANK repeat</keyword>
<dbReference type="Gene3D" id="3.40.50.300">
    <property type="entry name" value="P-loop containing nucleotide triphosphate hydrolases"/>
    <property type="match status" value="1"/>
</dbReference>
<feature type="repeat" description="ANK" evidence="2">
    <location>
        <begin position="1095"/>
        <end position="1127"/>
    </location>
</feature>
<dbReference type="SUPFAM" id="SSF52540">
    <property type="entry name" value="P-loop containing nucleoside triphosphate hydrolases"/>
    <property type="match status" value="1"/>
</dbReference>
<dbReference type="Gene3D" id="1.25.40.20">
    <property type="entry name" value="Ankyrin repeat-containing domain"/>
    <property type="match status" value="4"/>
</dbReference>
<dbReference type="SUPFAM" id="SSF53167">
    <property type="entry name" value="Purine and uridine phosphorylases"/>
    <property type="match status" value="1"/>
</dbReference>
<name>A0AAE8MBL5_9HYPO</name>
<dbReference type="Gene3D" id="3.40.50.1580">
    <property type="entry name" value="Nucleoside phosphorylase domain"/>
    <property type="match status" value="1"/>
</dbReference>
<dbReference type="PRINTS" id="PR01415">
    <property type="entry name" value="ANKYRIN"/>
</dbReference>
<dbReference type="InterPro" id="IPR056884">
    <property type="entry name" value="NPHP3-like_N"/>
</dbReference>